<dbReference type="EMBL" id="JQEC01000002">
    <property type="protein sequence ID" value="KGJ97445.1"/>
    <property type="molecule type" value="Genomic_DNA"/>
</dbReference>
<dbReference type="RefSeq" id="WP_033080329.1">
    <property type="nucleotide sequence ID" value="NZ_JQEC01000002.1"/>
</dbReference>
<dbReference type="PATRIC" id="fig|28229.3.peg.188"/>
<dbReference type="SUPFAM" id="SSF53474">
    <property type="entry name" value="alpha/beta-Hydrolases"/>
    <property type="match status" value="1"/>
</dbReference>
<comment type="caution">
    <text evidence="2">The sequence shown here is derived from an EMBL/GenBank/DDBJ whole genome shotgun (WGS) entry which is preliminary data.</text>
</comment>
<organism evidence="2 3">
    <name type="scientific">Colwellia psychrerythraea</name>
    <name type="common">Vibrio psychroerythus</name>
    <dbReference type="NCBI Taxonomy" id="28229"/>
    <lineage>
        <taxon>Bacteria</taxon>
        <taxon>Pseudomonadati</taxon>
        <taxon>Pseudomonadota</taxon>
        <taxon>Gammaproteobacteria</taxon>
        <taxon>Alteromonadales</taxon>
        <taxon>Colwelliaceae</taxon>
        <taxon>Colwellia</taxon>
    </lineage>
</organism>
<dbReference type="AlphaFoldDB" id="A0A099L4S8"/>
<dbReference type="OrthoDB" id="9785847at2"/>
<dbReference type="Proteomes" id="UP000029868">
    <property type="component" value="Unassembled WGS sequence"/>
</dbReference>
<dbReference type="Gene3D" id="3.40.50.1820">
    <property type="entry name" value="alpha/beta hydrolase"/>
    <property type="match status" value="1"/>
</dbReference>
<dbReference type="Pfam" id="PF12146">
    <property type="entry name" value="Hydrolase_4"/>
    <property type="match status" value="1"/>
</dbReference>
<name>A0A099L4S8_COLPS</name>
<evidence type="ECO:0000313" key="2">
    <source>
        <dbReference type="EMBL" id="KGJ97445.1"/>
    </source>
</evidence>
<sequence>MDKLKKSWTSVNTKALRVLMPNLALKIAKKVFFRPKRKYSNWPNHVKQFEVNTRYGQLKAYKYGEGKCIWLVHGWSGSAFDFWPLMQKLAEKGYSAISFDFPAHGNSQGKFCTLPQMIKVFDDVSAGLFSPSMVISHGMGASVIANSNWFKNYHQDLLLISPILDIYLLLQSRVRLSGFDEVLFEQIIKKVSKNEKISITELCTIPKLKAFVGQLKVIHDTQDDLAPFVISEKFTQFSKVALVSTNKLGHNKILNSRKILNVIESYDSPCLKDILQWHNAS</sequence>
<evidence type="ECO:0000259" key="1">
    <source>
        <dbReference type="Pfam" id="PF12146"/>
    </source>
</evidence>
<accession>A0A099L4S8</accession>
<evidence type="ECO:0000313" key="3">
    <source>
        <dbReference type="Proteomes" id="UP000029868"/>
    </source>
</evidence>
<dbReference type="InterPro" id="IPR029058">
    <property type="entry name" value="AB_hydrolase_fold"/>
</dbReference>
<reference evidence="2 3" key="1">
    <citation type="submission" date="2014-08" db="EMBL/GenBank/DDBJ databases">
        <title>Genomic and Phenotypic Diversity of Colwellia psychrerythraea strains from Disparate Marine Basins.</title>
        <authorList>
            <person name="Techtmann S.M."/>
            <person name="Stelling S.C."/>
            <person name="Utturkar S.M."/>
            <person name="Alshibli N."/>
            <person name="Harris A."/>
            <person name="Brown S.D."/>
            <person name="Hazen T.C."/>
        </authorList>
    </citation>
    <scope>NUCLEOTIDE SEQUENCE [LARGE SCALE GENOMIC DNA]</scope>
    <source>
        <strain evidence="2 3">GAB14E</strain>
    </source>
</reference>
<proteinExistence type="predicted"/>
<gene>
    <name evidence="2" type="ORF">GAB14E_1034</name>
</gene>
<protein>
    <recommendedName>
        <fullName evidence="1">Serine aminopeptidase S33 domain-containing protein</fullName>
    </recommendedName>
</protein>
<feature type="domain" description="Serine aminopeptidase S33" evidence="1">
    <location>
        <begin position="68"/>
        <end position="169"/>
    </location>
</feature>
<dbReference type="InterPro" id="IPR022742">
    <property type="entry name" value="Hydrolase_4"/>
</dbReference>